<dbReference type="Proteomes" id="UP000823388">
    <property type="component" value="Chromosome 9K"/>
</dbReference>
<reference evidence="1" key="1">
    <citation type="submission" date="2020-05" db="EMBL/GenBank/DDBJ databases">
        <title>WGS assembly of Panicum virgatum.</title>
        <authorList>
            <person name="Lovell J.T."/>
            <person name="Jenkins J."/>
            <person name="Shu S."/>
            <person name="Juenger T.E."/>
            <person name="Schmutz J."/>
        </authorList>
    </citation>
    <scope>NUCLEOTIDE SEQUENCE</scope>
    <source>
        <strain evidence="1">AP13</strain>
    </source>
</reference>
<proteinExistence type="predicted"/>
<protein>
    <submittedName>
        <fullName evidence="1">Uncharacterized protein</fullName>
    </submittedName>
</protein>
<organism evidence="1 2">
    <name type="scientific">Panicum virgatum</name>
    <name type="common">Blackwell switchgrass</name>
    <dbReference type="NCBI Taxonomy" id="38727"/>
    <lineage>
        <taxon>Eukaryota</taxon>
        <taxon>Viridiplantae</taxon>
        <taxon>Streptophyta</taxon>
        <taxon>Embryophyta</taxon>
        <taxon>Tracheophyta</taxon>
        <taxon>Spermatophyta</taxon>
        <taxon>Magnoliopsida</taxon>
        <taxon>Liliopsida</taxon>
        <taxon>Poales</taxon>
        <taxon>Poaceae</taxon>
        <taxon>PACMAD clade</taxon>
        <taxon>Panicoideae</taxon>
        <taxon>Panicodae</taxon>
        <taxon>Paniceae</taxon>
        <taxon>Panicinae</taxon>
        <taxon>Panicum</taxon>
        <taxon>Panicum sect. Hiantes</taxon>
    </lineage>
</organism>
<evidence type="ECO:0000313" key="2">
    <source>
        <dbReference type="Proteomes" id="UP000823388"/>
    </source>
</evidence>
<dbReference type="AlphaFoldDB" id="A0A8T0N9B6"/>
<evidence type="ECO:0000313" key="1">
    <source>
        <dbReference type="EMBL" id="KAG2545458.1"/>
    </source>
</evidence>
<sequence>MHFCSQWIAREMVKTKIRNGRLQENLHAKRTSACFHALLLPCSAIVTRSTSYSPWSERLLSCYSVMRFEVASNEGKGSDAFQ</sequence>
<gene>
    <name evidence="1" type="ORF">PVAP13_9KG310740</name>
</gene>
<name>A0A8T0N9B6_PANVG</name>
<keyword evidence="2" id="KW-1185">Reference proteome</keyword>
<accession>A0A8T0N9B6</accession>
<comment type="caution">
    <text evidence="1">The sequence shown here is derived from an EMBL/GenBank/DDBJ whole genome shotgun (WGS) entry which is preliminary data.</text>
</comment>
<dbReference type="EMBL" id="CM029053">
    <property type="protein sequence ID" value="KAG2545458.1"/>
    <property type="molecule type" value="Genomic_DNA"/>
</dbReference>